<protein>
    <submittedName>
        <fullName evidence="1">Uncharacterized protein</fullName>
    </submittedName>
</protein>
<sequence>MGNLERFKKNSVLLDNYNLTNLNIVQEPPVSITIGAGVRPRSINKTLPNFSPTGPKGSLPPFEPNIVGTPIAPGAPNTPYVSSFTPPTIAANGQSFSQRATIGHRDSTVLHNQISPSYPNASVAQNYDSYNTAGTTVTFNNSSTTWTGNTEMKSDKSPRNANNINVNITGSVDGSQSINWGTDDPYILRSAGTYNLNSGTVANQHITRSSGESGDDYVVAFISDTRDHDTSITGKYELHNNVTSPSDSISGGGTISNGTKLFY</sequence>
<name>A0AB39VKP7_9FUSO</name>
<dbReference type="RefSeq" id="WP_369711868.1">
    <property type="nucleotide sequence ID" value="NZ_CP165644.1"/>
</dbReference>
<dbReference type="AlphaFoldDB" id="A0AB39VKP7"/>
<reference evidence="1" key="1">
    <citation type="submission" date="2024-07" db="EMBL/GenBank/DDBJ databases">
        <authorList>
            <person name="Li X.-J."/>
            <person name="Wang X."/>
        </authorList>
    </citation>
    <scope>NUCLEOTIDE SEQUENCE</scope>
    <source>
        <strain evidence="1">HSP-334</strain>
    </source>
</reference>
<evidence type="ECO:0000313" key="1">
    <source>
        <dbReference type="EMBL" id="XDU67737.1"/>
    </source>
</evidence>
<accession>A0AB39VKP7</accession>
<dbReference type="KEGG" id="lrug:AB8B22_04815"/>
<organism evidence="1">
    <name type="scientific">Leptotrichia rugosa</name>
    <dbReference type="NCBI Taxonomy" id="3239302"/>
    <lineage>
        <taxon>Bacteria</taxon>
        <taxon>Fusobacteriati</taxon>
        <taxon>Fusobacteriota</taxon>
        <taxon>Fusobacteriia</taxon>
        <taxon>Fusobacteriales</taxon>
        <taxon>Leptotrichiaceae</taxon>
        <taxon>Leptotrichia</taxon>
    </lineage>
</organism>
<gene>
    <name evidence="1" type="ORF">AB8B22_04815</name>
</gene>
<proteinExistence type="predicted"/>
<dbReference type="EMBL" id="CP165644">
    <property type="protein sequence ID" value="XDU67737.1"/>
    <property type="molecule type" value="Genomic_DNA"/>
</dbReference>